<dbReference type="Gene3D" id="2.60.120.260">
    <property type="entry name" value="Galactose-binding domain-like"/>
    <property type="match status" value="1"/>
</dbReference>
<comment type="caution">
    <text evidence="2">The sequence shown here is derived from an EMBL/GenBank/DDBJ whole genome shotgun (WGS) entry which is preliminary data.</text>
</comment>
<dbReference type="AlphaFoldDB" id="A0A8H7XJ47"/>
<sequence length="513" mass="55591">MSLPDTVIIDDSDPSVVYEEGKWVTDTSSLNYTVNGRPFNNTVHTTFQRAFFTITFQGNEIDLWGLSSSPDVWVDHPDVEDARLASDIPYNGSLYGVSTVPVSNWSPTFGVRAAPREQPRFRFCVGYYQSVGWVSGTIYSLRVTVNGTEDNPVSFDFARFAPAGFSKPEEMTTGVMEYIFHSNGGYGGNNEAHPEDWENPYLFNITTSDAPYTFNFTGTSVAGLGGNGINDSHIPAMASYSIDGGDPANFTVNNLATSVLNTIKGQTIFQTHQVPPGDHSIKIVYHGNSTTTPLSLSSLLVTGAQRILSVDPPPPGQSSSSMVPQPSPTTRIPPIAHHKASPRGGISRIPVIAISISVCIVVALLCFIGFLLYRRRQRRLKSKRFSSYSIDPGPVAMAIVPFLDYSAVSLLNEDSDGEVSKNTSFSIPGESQAQAGALVETQRALSPLPASLALVRVVTRVHEDSGLLPFRPEGQVVVVDIPPSYTSLGDQAQREDVHGEVVHLLKPCPSYDS</sequence>
<protein>
    <recommendedName>
        <fullName evidence="3">Transmembrane protein</fullName>
    </recommendedName>
</protein>
<proteinExistence type="predicted"/>
<accession>A0A8H7XJ47</accession>
<gene>
    <name evidence="2" type="ORF">JR316_012770</name>
</gene>
<name>A0A8H7XJ47_PSICU</name>
<keyword evidence="1" id="KW-1133">Transmembrane helix</keyword>
<evidence type="ECO:0000313" key="2">
    <source>
        <dbReference type="EMBL" id="KAG5162445.1"/>
    </source>
</evidence>
<keyword evidence="1" id="KW-0472">Membrane</keyword>
<evidence type="ECO:0008006" key="3">
    <source>
        <dbReference type="Google" id="ProtNLM"/>
    </source>
</evidence>
<dbReference type="OrthoDB" id="3052647at2759"/>
<feature type="transmembrane region" description="Helical" evidence="1">
    <location>
        <begin position="351"/>
        <end position="373"/>
    </location>
</feature>
<evidence type="ECO:0000256" key="1">
    <source>
        <dbReference type="SAM" id="Phobius"/>
    </source>
</evidence>
<organism evidence="2">
    <name type="scientific">Psilocybe cubensis</name>
    <name type="common">Psychedelic mushroom</name>
    <name type="synonym">Stropharia cubensis</name>
    <dbReference type="NCBI Taxonomy" id="181762"/>
    <lineage>
        <taxon>Eukaryota</taxon>
        <taxon>Fungi</taxon>
        <taxon>Dikarya</taxon>
        <taxon>Basidiomycota</taxon>
        <taxon>Agaricomycotina</taxon>
        <taxon>Agaricomycetes</taxon>
        <taxon>Agaricomycetidae</taxon>
        <taxon>Agaricales</taxon>
        <taxon>Agaricineae</taxon>
        <taxon>Strophariaceae</taxon>
        <taxon>Psilocybe</taxon>
    </lineage>
</organism>
<keyword evidence="1" id="KW-0812">Transmembrane</keyword>
<dbReference type="EMBL" id="JAFIQS010000019">
    <property type="protein sequence ID" value="KAG5162445.1"/>
    <property type="molecule type" value="Genomic_DNA"/>
</dbReference>
<reference evidence="2" key="1">
    <citation type="submission" date="2021-02" db="EMBL/GenBank/DDBJ databases">
        <title>Psilocybe cubensis genome.</title>
        <authorList>
            <person name="Mckernan K.J."/>
            <person name="Crawford S."/>
            <person name="Trippe A."/>
            <person name="Kane L.T."/>
            <person name="Mclaughlin S."/>
        </authorList>
    </citation>
    <scope>NUCLEOTIDE SEQUENCE [LARGE SCALE GENOMIC DNA]</scope>
    <source>
        <strain evidence="2">MGC-MH-2018</strain>
    </source>
</reference>